<dbReference type="AlphaFoldDB" id="A0A2A6C183"/>
<sequence>MAMSTATLLALIMTFVFLVINPIMAMFNPCLDFGYYMRIPYIVFWLDITIFGLIGIIRNDSYLLMTFIVCAILGSILSCFFICNIAYLAYRKSQVQHETDDIVMWELMWIMAHVFYGVFFIALAYFYHELHIEISNKKAEKPIKQPSARFAPLPQQPVIGNSTAHAA</sequence>
<gene>
    <name evidence="1" type="primary">WBGene00280564</name>
</gene>
<dbReference type="EnsemblMetazoa" id="PPA42195.1">
    <property type="protein sequence ID" value="PPA42195.1"/>
    <property type="gene ID" value="WBGene00280564"/>
</dbReference>
<proteinExistence type="predicted"/>
<reference evidence="2" key="1">
    <citation type="journal article" date="2008" name="Nat. Genet.">
        <title>The Pristionchus pacificus genome provides a unique perspective on nematode lifestyle and parasitism.</title>
        <authorList>
            <person name="Dieterich C."/>
            <person name="Clifton S.W."/>
            <person name="Schuster L.N."/>
            <person name="Chinwalla A."/>
            <person name="Delehaunty K."/>
            <person name="Dinkelacker I."/>
            <person name="Fulton L."/>
            <person name="Fulton R."/>
            <person name="Godfrey J."/>
            <person name="Minx P."/>
            <person name="Mitreva M."/>
            <person name="Roeseler W."/>
            <person name="Tian H."/>
            <person name="Witte H."/>
            <person name="Yang S.P."/>
            <person name="Wilson R.K."/>
            <person name="Sommer R.J."/>
        </authorList>
    </citation>
    <scope>NUCLEOTIDE SEQUENCE [LARGE SCALE GENOMIC DNA]</scope>
    <source>
        <strain evidence="2">PS312</strain>
    </source>
</reference>
<reference evidence="1" key="2">
    <citation type="submission" date="2022-06" db="UniProtKB">
        <authorList>
            <consortium name="EnsemblMetazoa"/>
        </authorList>
    </citation>
    <scope>IDENTIFICATION</scope>
    <source>
        <strain evidence="1">PS312</strain>
    </source>
</reference>
<dbReference type="Proteomes" id="UP000005239">
    <property type="component" value="Unassembled WGS sequence"/>
</dbReference>
<accession>A0A2A6C183</accession>
<keyword evidence="2" id="KW-1185">Reference proteome</keyword>
<evidence type="ECO:0000313" key="2">
    <source>
        <dbReference type="Proteomes" id="UP000005239"/>
    </source>
</evidence>
<name>A0A2A6C183_PRIPA</name>
<accession>A0A8R1UW01</accession>
<organism evidence="1 2">
    <name type="scientific">Pristionchus pacificus</name>
    <name type="common">Parasitic nematode worm</name>
    <dbReference type="NCBI Taxonomy" id="54126"/>
    <lineage>
        <taxon>Eukaryota</taxon>
        <taxon>Metazoa</taxon>
        <taxon>Ecdysozoa</taxon>
        <taxon>Nematoda</taxon>
        <taxon>Chromadorea</taxon>
        <taxon>Rhabditida</taxon>
        <taxon>Rhabditina</taxon>
        <taxon>Diplogasteromorpha</taxon>
        <taxon>Diplogasteroidea</taxon>
        <taxon>Neodiplogasteridae</taxon>
        <taxon>Pristionchus</taxon>
    </lineage>
</organism>
<evidence type="ECO:0000313" key="1">
    <source>
        <dbReference type="EnsemblMetazoa" id="PPA42195.1"/>
    </source>
</evidence>
<protein>
    <submittedName>
        <fullName evidence="1">Uncharacterized protein</fullName>
    </submittedName>
</protein>